<keyword evidence="4" id="KW-1185">Reference proteome</keyword>
<evidence type="ECO:0000259" key="2">
    <source>
        <dbReference type="Pfam" id="PF25482"/>
    </source>
</evidence>
<comment type="caution">
    <text evidence="3">The sequence shown here is derived from an EMBL/GenBank/DDBJ whole genome shotgun (WGS) entry which is preliminary data.</text>
</comment>
<accession>A0A9W4K8E4</accession>
<proteinExistence type="predicted"/>
<organism evidence="3 4">
    <name type="scientific">Penicillium egyptiacum</name>
    <dbReference type="NCBI Taxonomy" id="1303716"/>
    <lineage>
        <taxon>Eukaryota</taxon>
        <taxon>Fungi</taxon>
        <taxon>Dikarya</taxon>
        <taxon>Ascomycota</taxon>
        <taxon>Pezizomycotina</taxon>
        <taxon>Eurotiomycetes</taxon>
        <taxon>Eurotiomycetidae</taxon>
        <taxon>Eurotiales</taxon>
        <taxon>Aspergillaceae</taxon>
        <taxon>Penicillium</taxon>
    </lineage>
</organism>
<name>A0A9W4K8E4_9EURO</name>
<evidence type="ECO:0000313" key="4">
    <source>
        <dbReference type="Proteomes" id="UP001154252"/>
    </source>
</evidence>
<feature type="compositionally biased region" description="Low complexity" evidence="1">
    <location>
        <begin position="188"/>
        <end position="202"/>
    </location>
</feature>
<dbReference type="Pfam" id="PF25482">
    <property type="entry name" value="DUF7905"/>
    <property type="match status" value="1"/>
</dbReference>
<dbReference type="InterPro" id="IPR057227">
    <property type="entry name" value="DUF7905"/>
</dbReference>
<feature type="domain" description="DUF7905" evidence="2">
    <location>
        <begin position="478"/>
        <end position="773"/>
    </location>
</feature>
<protein>
    <recommendedName>
        <fullName evidence="2">DUF7905 domain-containing protein</fullName>
    </recommendedName>
</protein>
<feature type="region of interest" description="Disordered" evidence="1">
    <location>
        <begin position="19"/>
        <end position="100"/>
    </location>
</feature>
<dbReference type="Proteomes" id="UP001154252">
    <property type="component" value="Unassembled WGS sequence"/>
</dbReference>
<feature type="compositionally biased region" description="Polar residues" evidence="1">
    <location>
        <begin position="130"/>
        <end position="140"/>
    </location>
</feature>
<evidence type="ECO:0000313" key="3">
    <source>
        <dbReference type="EMBL" id="CAG8887129.1"/>
    </source>
</evidence>
<dbReference type="OrthoDB" id="4739136at2759"/>
<dbReference type="EMBL" id="CAJVRC010000836">
    <property type="protein sequence ID" value="CAG8887129.1"/>
    <property type="molecule type" value="Genomic_DNA"/>
</dbReference>
<evidence type="ECO:0000256" key="1">
    <source>
        <dbReference type="SAM" id="MobiDB-lite"/>
    </source>
</evidence>
<reference evidence="3" key="1">
    <citation type="submission" date="2021-07" db="EMBL/GenBank/DDBJ databases">
        <authorList>
            <person name="Branca A.L. A."/>
        </authorList>
    </citation>
    <scope>NUCLEOTIDE SEQUENCE</scope>
</reference>
<sequence>MASPPQSYETDWERLNAKSWELPNYGPGPDFGRGTVYRQDDDEYADNRGPDYDDEDGLEDTNYASPPVDYPPHPSTSTVLVTGRSLSSVPPVPTPSPIANQTAFPVQGVITGARPGRAQAPEGPIFNERGPNSSSFNTFARQPHYATRNLKSGQRTPLRGAHADTPRARFQSKKGGSTPSQHRARNSPITPGPIAAGSAAPGQNDSHSKAKWRKGFSPDGKCAHIDLKPTINGHIASYRLPYECQVFQEKIKQVTSGEASNIDFRQRIIEETGAYVRMSAGNAKLVHIWGRQKQVLAAQNLLQDMLNRLMQQRTSARASSRWTKIHAHSNTKVAHARTRESHEERLAEMRKPPRIATDYTLGFLWPSDGPSLNYFITGRRELLDFIRLKYDVNIYIKPGIPDYLFMSGNNERDMCIIASRFRELWERLMVQHETEIKLFLVAAPRVELMRTHVILQKSGRLSRPVICGPELAPDVAATWKATADEIKLSNKNIVTTRLRKALHVIPQFRGFLQMRAKFGSFALQQWRKPKDGTSYEFSEFREMLTHMNTEGRLLPGIRLRQEEIFDRIMESTFLKPWGKAKIKSLLSLMPRYSANFEYQVNNDSVIRVEAKFSLPVGSQEFEVNGLRCFKSKQIGAPVDRQMPMQISMIDFERSDWQLEVKALELCPENEKPPELDKFMRSIGFQWNPNAKSIGSAPQRKARFSYGTPVKRFVEKATIELQVKDSPHVFELARFDEYTYAAGHWSMDPKVSWGASLFNPNWDDILGEQADIKVLDISKDGCLSVFFPPPGDGQEQTEKQKTEDELRKEAEIRKMDEEKQLGLFMSTVQQIARMLGNPGAEMPDTIETDLGSLF</sequence>
<gene>
    <name evidence="3" type="ORF">PEGY_LOCUS1025</name>
</gene>
<dbReference type="AlphaFoldDB" id="A0A9W4K8E4"/>
<feature type="region of interest" description="Disordered" evidence="1">
    <location>
        <begin position="112"/>
        <end position="215"/>
    </location>
</feature>